<organism evidence="1 2">
    <name type="scientific">Jeotgalibacillus marinus</name>
    <dbReference type="NCBI Taxonomy" id="86667"/>
    <lineage>
        <taxon>Bacteria</taxon>
        <taxon>Bacillati</taxon>
        <taxon>Bacillota</taxon>
        <taxon>Bacilli</taxon>
        <taxon>Bacillales</taxon>
        <taxon>Caryophanaceae</taxon>
        <taxon>Jeotgalibacillus</taxon>
    </lineage>
</organism>
<comment type="caution">
    <text evidence="1">The sequence shown here is derived from an EMBL/GenBank/DDBJ whole genome shotgun (WGS) entry which is preliminary data.</text>
</comment>
<accession>A0ABV3Q7H0</accession>
<dbReference type="RefSeq" id="WP_367780804.1">
    <property type="nucleotide sequence ID" value="NZ_JBFMIA010000032.1"/>
</dbReference>
<sequence length="338" mass="37661">MRKAKGLLVRFMLIVGLLFTALIPNSASAEKLGHLEITTKDFYVEDGKLKEFNNSINKTSLNKASLPPLDELIPDDAYVKGLPSNTLDFPAKEITAPIDYLALVFNLNGKNMTAGQLFLHAPDADLYVFKTSPDDEMPMQLSHAEMETYPPGNRIYPAFGEDIEVRYYKDHPLVDQAKIQFVGYWELVGGKSLSSNTGSRISESYTMGSGIDITEAYELASTIGVTIGSEVGFDYAKLSAELSHSITETFGYSQTISQIEEVTTTFNFGNEDPNGIPYIGGVYQLKGEYLVKEPGPDLKIRLDFLNSYGDFPAKLKPDFYYDNNHYRQIQADYIEPDA</sequence>
<evidence type="ECO:0000313" key="2">
    <source>
        <dbReference type="Proteomes" id="UP001556040"/>
    </source>
</evidence>
<dbReference type="Proteomes" id="UP001556040">
    <property type="component" value="Unassembled WGS sequence"/>
</dbReference>
<proteinExistence type="predicted"/>
<reference evidence="1 2" key="1">
    <citation type="journal article" date="1979" name="Int. J. Syst. Evol. Microbiol.">
        <title>Bacillus globisporus subsp. marinus subsp. nov.</title>
        <authorList>
            <person name="Liu H."/>
        </authorList>
    </citation>
    <scope>NUCLEOTIDE SEQUENCE [LARGE SCALE GENOMIC DNA]</scope>
    <source>
        <strain evidence="1 2">DSM 1297</strain>
    </source>
</reference>
<gene>
    <name evidence="1" type="ORF">AB1471_16205</name>
</gene>
<evidence type="ECO:0000313" key="1">
    <source>
        <dbReference type="EMBL" id="MEW9503315.1"/>
    </source>
</evidence>
<name>A0ABV3Q7H0_9BACL</name>
<dbReference type="EMBL" id="JBFMIA010000032">
    <property type="protein sequence ID" value="MEW9503315.1"/>
    <property type="molecule type" value="Genomic_DNA"/>
</dbReference>
<keyword evidence="2" id="KW-1185">Reference proteome</keyword>
<protein>
    <submittedName>
        <fullName evidence="1">Uncharacterized protein</fullName>
    </submittedName>
</protein>